<keyword evidence="2" id="KW-0547">Nucleotide-binding</keyword>
<dbReference type="GO" id="GO:0004674">
    <property type="term" value="F:protein serine/threonine kinase activity"/>
    <property type="evidence" value="ECO:0007669"/>
    <property type="project" value="TreeGrafter"/>
</dbReference>
<protein>
    <submittedName>
        <fullName evidence="8">Tyrosine-protein kinase MasK</fullName>
        <ecNumber evidence="8">2.7.10.2</ecNumber>
    </submittedName>
</protein>
<gene>
    <name evidence="8" type="primary">masK_3</name>
    <name evidence="8" type="ORF">ENSA5_54320</name>
</gene>
<evidence type="ECO:0000256" key="4">
    <source>
        <dbReference type="ARBA" id="ARBA00022840"/>
    </source>
</evidence>
<dbReference type="EMBL" id="PVNK01000238">
    <property type="protein sequence ID" value="PRP91556.1"/>
    <property type="molecule type" value="Genomic_DNA"/>
</dbReference>
<accession>A0A2S9XFA6</accession>
<evidence type="ECO:0000259" key="7">
    <source>
        <dbReference type="PROSITE" id="PS50011"/>
    </source>
</evidence>
<dbReference type="InterPro" id="IPR008266">
    <property type="entry name" value="Tyr_kinase_AS"/>
</dbReference>
<keyword evidence="4" id="KW-0067">ATP-binding</keyword>
<dbReference type="SUPFAM" id="SSF56112">
    <property type="entry name" value="Protein kinase-like (PK-like)"/>
    <property type="match status" value="1"/>
</dbReference>
<dbReference type="PANTHER" id="PTHR43289">
    <property type="entry name" value="MITOGEN-ACTIVATED PROTEIN KINASE KINASE KINASE 20-RELATED"/>
    <property type="match status" value="1"/>
</dbReference>
<dbReference type="AlphaFoldDB" id="A0A2S9XFA6"/>
<dbReference type="Gene3D" id="1.10.510.10">
    <property type="entry name" value="Transferase(Phosphotransferase) domain 1"/>
    <property type="match status" value="1"/>
</dbReference>
<dbReference type="PROSITE" id="PS50011">
    <property type="entry name" value="PROTEIN_KINASE_DOM"/>
    <property type="match status" value="1"/>
</dbReference>
<dbReference type="Gene3D" id="3.30.200.20">
    <property type="entry name" value="Phosphorylase Kinase, domain 1"/>
    <property type="match status" value="1"/>
</dbReference>
<evidence type="ECO:0000313" key="8">
    <source>
        <dbReference type="EMBL" id="PRP91556.1"/>
    </source>
</evidence>
<evidence type="ECO:0000256" key="6">
    <source>
        <dbReference type="SAM" id="Phobius"/>
    </source>
</evidence>
<evidence type="ECO:0000256" key="2">
    <source>
        <dbReference type="ARBA" id="ARBA00022741"/>
    </source>
</evidence>
<dbReference type="Proteomes" id="UP000237968">
    <property type="component" value="Unassembled WGS sequence"/>
</dbReference>
<feature type="compositionally biased region" description="Pro residues" evidence="5">
    <location>
        <begin position="358"/>
        <end position="371"/>
    </location>
</feature>
<dbReference type="PANTHER" id="PTHR43289:SF6">
    <property type="entry name" value="SERINE_THREONINE-PROTEIN KINASE NEKL-3"/>
    <property type="match status" value="1"/>
</dbReference>
<keyword evidence="6" id="KW-1133">Transmembrane helix</keyword>
<feature type="compositionally biased region" description="Acidic residues" evidence="5">
    <location>
        <begin position="468"/>
        <end position="477"/>
    </location>
</feature>
<dbReference type="EC" id="2.7.10.2" evidence="8"/>
<keyword evidence="1 8" id="KW-0808">Transferase</keyword>
<dbReference type="InterPro" id="IPR000719">
    <property type="entry name" value="Prot_kinase_dom"/>
</dbReference>
<sequence>MPGLPAISNDALALNHERGAVHEAVAQSKPEWQRRPAEETFTLGRYVITGRIASGGMATVYRARLDGAGGFAREFAIKVIHAHLAAAEGFKERFLDEARVASRVSHPHVVATVDSDQDRGYHYLVLELVDGVTLRQLQVNDLHRSATAEGARLSPSEAARIVCDAARGLHAVHSMVDEEGVSLDVVHRDLSPHNLMLDVTGRTVLIDLGLAKARGQLGHTQTGVLCGKLPYMSPEQSQVAPLDARSDVFSLGSVLFELTVGAPPFGDDHTPGTLDKLRKSDPDRLARILVEADAPSWLTQVILGCLRRKPEDRYPTAKALADALDAGMRRAGVVQSAARKALARRATAVRDQLGPLHPADPLPPLIAPDPTGPHSALPRPRVPAWVSGLGMAAAGALVVLLALFARESFDSGSARASETHWIPSMASNANLPEPAPSPSPNVARSAPSDAAPQPEDKARVSAPAPATTDDEAGDDAAIEPARKPKRTPRNAGRADGFKGNPYD</sequence>
<dbReference type="PROSITE" id="PS00109">
    <property type="entry name" value="PROTEIN_KINASE_TYR"/>
    <property type="match status" value="1"/>
</dbReference>
<organism evidence="8 9">
    <name type="scientific">Enhygromyxa salina</name>
    <dbReference type="NCBI Taxonomy" id="215803"/>
    <lineage>
        <taxon>Bacteria</taxon>
        <taxon>Pseudomonadati</taxon>
        <taxon>Myxococcota</taxon>
        <taxon>Polyangia</taxon>
        <taxon>Nannocystales</taxon>
        <taxon>Nannocystaceae</taxon>
        <taxon>Enhygromyxa</taxon>
    </lineage>
</organism>
<feature type="domain" description="Protein kinase" evidence="7">
    <location>
        <begin position="46"/>
        <end position="328"/>
    </location>
</feature>
<feature type="transmembrane region" description="Helical" evidence="6">
    <location>
        <begin position="384"/>
        <end position="405"/>
    </location>
</feature>
<keyword evidence="6" id="KW-0812">Transmembrane</keyword>
<name>A0A2S9XFA6_9BACT</name>
<evidence type="ECO:0000256" key="3">
    <source>
        <dbReference type="ARBA" id="ARBA00022777"/>
    </source>
</evidence>
<dbReference type="Pfam" id="PF00069">
    <property type="entry name" value="Pkinase"/>
    <property type="match status" value="1"/>
</dbReference>
<evidence type="ECO:0000313" key="9">
    <source>
        <dbReference type="Proteomes" id="UP000237968"/>
    </source>
</evidence>
<evidence type="ECO:0000256" key="5">
    <source>
        <dbReference type="SAM" id="MobiDB-lite"/>
    </source>
</evidence>
<keyword evidence="6" id="KW-0472">Membrane</keyword>
<dbReference type="GO" id="GO:0005524">
    <property type="term" value="F:ATP binding"/>
    <property type="evidence" value="ECO:0007669"/>
    <property type="project" value="UniProtKB-KW"/>
</dbReference>
<dbReference type="RefSeq" id="WP_106394644.1">
    <property type="nucleotide sequence ID" value="NZ_PVNK01000238.1"/>
</dbReference>
<proteinExistence type="predicted"/>
<keyword evidence="9" id="KW-1185">Reference proteome</keyword>
<feature type="region of interest" description="Disordered" evidence="5">
    <location>
        <begin position="352"/>
        <end position="377"/>
    </location>
</feature>
<dbReference type="CDD" id="cd14014">
    <property type="entry name" value="STKc_PknB_like"/>
    <property type="match status" value="1"/>
</dbReference>
<dbReference type="OrthoDB" id="9801841at2"/>
<keyword evidence="3 8" id="KW-0418">Kinase</keyword>
<evidence type="ECO:0000256" key="1">
    <source>
        <dbReference type="ARBA" id="ARBA00022679"/>
    </source>
</evidence>
<comment type="caution">
    <text evidence="8">The sequence shown here is derived from an EMBL/GenBank/DDBJ whole genome shotgun (WGS) entry which is preliminary data.</text>
</comment>
<feature type="region of interest" description="Disordered" evidence="5">
    <location>
        <begin position="426"/>
        <end position="503"/>
    </location>
</feature>
<reference evidence="8 9" key="1">
    <citation type="submission" date="2018-03" db="EMBL/GenBank/DDBJ databases">
        <title>Draft Genome Sequences of the Obligatory Marine Myxobacteria Enhygromyxa salina SWB005.</title>
        <authorList>
            <person name="Poehlein A."/>
            <person name="Moghaddam J.A."/>
            <person name="Harms H."/>
            <person name="Alanjari M."/>
            <person name="Koenig G.M."/>
            <person name="Daniel R."/>
            <person name="Schaeberle T.F."/>
        </authorList>
    </citation>
    <scope>NUCLEOTIDE SEQUENCE [LARGE SCALE GENOMIC DNA]</scope>
    <source>
        <strain evidence="8 9">SWB005</strain>
    </source>
</reference>
<dbReference type="InterPro" id="IPR011009">
    <property type="entry name" value="Kinase-like_dom_sf"/>
</dbReference>
<dbReference type="GO" id="GO:0004715">
    <property type="term" value="F:non-membrane spanning protein tyrosine kinase activity"/>
    <property type="evidence" value="ECO:0007669"/>
    <property type="project" value="UniProtKB-EC"/>
</dbReference>